<dbReference type="InterPro" id="IPR000843">
    <property type="entry name" value="HTH_LacI"/>
</dbReference>
<keyword evidence="1" id="KW-0805">Transcription regulation</keyword>
<evidence type="ECO:0000256" key="2">
    <source>
        <dbReference type="ARBA" id="ARBA00023125"/>
    </source>
</evidence>
<dbReference type="GO" id="GO:0003677">
    <property type="term" value="F:DNA binding"/>
    <property type="evidence" value="ECO:0007669"/>
    <property type="project" value="UniProtKB-KW"/>
</dbReference>
<dbReference type="Gene3D" id="1.10.260.40">
    <property type="entry name" value="lambda repressor-like DNA-binding domains"/>
    <property type="match status" value="1"/>
</dbReference>
<keyword evidence="3" id="KW-0804">Transcription</keyword>
<dbReference type="InterPro" id="IPR046335">
    <property type="entry name" value="LacI/GalR-like_sensor"/>
</dbReference>
<dbReference type="InterPro" id="IPR028082">
    <property type="entry name" value="Peripla_BP_I"/>
</dbReference>
<dbReference type="InterPro" id="IPR010982">
    <property type="entry name" value="Lambda_DNA-bd_dom_sf"/>
</dbReference>
<evidence type="ECO:0000313" key="5">
    <source>
        <dbReference type="EMBL" id="MFC0475121.1"/>
    </source>
</evidence>
<dbReference type="Pfam" id="PF13377">
    <property type="entry name" value="Peripla_BP_3"/>
    <property type="match status" value="1"/>
</dbReference>
<dbReference type="SUPFAM" id="SSF53822">
    <property type="entry name" value="Periplasmic binding protein-like I"/>
    <property type="match status" value="1"/>
</dbReference>
<accession>A0ABV6KP64</accession>
<keyword evidence="2 5" id="KW-0238">DNA-binding</keyword>
<dbReference type="PANTHER" id="PTHR30146">
    <property type="entry name" value="LACI-RELATED TRANSCRIPTIONAL REPRESSOR"/>
    <property type="match status" value="1"/>
</dbReference>
<dbReference type="SUPFAM" id="SSF47413">
    <property type="entry name" value="lambda repressor-like DNA-binding domains"/>
    <property type="match status" value="1"/>
</dbReference>
<dbReference type="Proteomes" id="UP001589738">
    <property type="component" value="Unassembled WGS sequence"/>
</dbReference>
<dbReference type="CDD" id="cd01392">
    <property type="entry name" value="HTH_LacI"/>
    <property type="match status" value="1"/>
</dbReference>
<evidence type="ECO:0000256" key="3">
    <source>
        <dbReference type="ARBA" id="ARBA00023163"/>
    </source>
</evidence>
<dbReference type="PROSITE" id="PS50932">
    <property type="entry name" value="HTH_LACI_2"/>
    <property type="match status" value="1"/>
</dbReference>
<sequence length="353" mass="39290">MAVTIKDVAKLAKVAPSTVSRVIANNPRISEKTKKKVREAMDELGYHPNFIARSLASQSTQAIGLVMPSSTDVVFQNPFFPTVLRGLSEGAHEKHYALYMTTGKTDNEILDGVTQMVQGGRVDGVVLLYSKIEDKVLMYLQERGIPFVVIGKPFKHVEEITHVDNDNFRATKEVTEYLIQLGHDHIAFVGGNLNLVVTVERLLGYEKALREAGISLNDEYIVHEEFLREGGQEAVRELLSLKVPPTALVVADDLMALGVLNTLDELGIKVPEDISIISFNNVLVSEMSRPPLTSVDINIFDLGFDAARSLIQKIENPKEPIKRIIIPHQIVKRFSCSFPNEERVFLPQKGTFS</sequence>
<dbReference type="CDD" id="cd06294">
    <property type="entry name" value="PBP1_MalR-like"/>
    <property type="match status" value="1"/>
</dbReference>
<dbReference type="SMART" id="SM00354">
    <property type="entry name" value="HTH_LACI"/>
    <property type="match status" value="1"/>
</dbReference>
<gene>
    <name evidence="5" type="ORF">ACFFHF_07600</name>
</gene>
<reference evidence="5 6" key="1">
    <citation type="submission" date="2024-09" db="EMBL/GenBank/DDBJ databases">
        <authorList>
            <person name="Sun Q."/>
            <person name="Mori K."/>
        </authorList>
    </citation>
    <scope>NUCLEOTIDE SEQUENCE [LARGE SCALE GENOMIC DNA]</scope>
    <source>
        <strain evidence="5 6">CGMCC 1.9126</strain>
    </source>
</reference>
<keyword evidence="6" id="KW-1185">Reference proteome</keyword>
<name>A0ABV6KP64_9BACI</name>
<dbReference type="Gene3D" id="3.40.50.2300">
    <property type="match status" value="2"/>
</dbReference>
<protein>
    <submittedName>
        <fullName evidence="5">LacI family DNA-binding transcriptional regulator</fullName>
    </submittedName>
</protein>
<dbReference type="PANTHER" id="PTHR30146:SF109">
    <property type="entry name" value="HTH-TYPE TRANSCRIPTIONAL REGULATOR GALS"/>
    <property type="match status" value="1"/>
</dbReference>
<organism evidence="5 6">
    <name type="scientific">Robertmurraya beringensis</name>
    <dbReference type="NCBI Taxonomy" id="641660"/>
    <lineage>
        <taxon>Bacteria</taxon>
        <taxon>Bacillati</taxon>
        <taxon>Bacillota</taxon>
        <taxon>Bacilli</taxon>
        <taxon>Bacillales</taxon>
        <taxon>Bacillaceae</taxon>
        <taxon>Robertmurraya</taxon>
    </lineage>
</organism>
<evidence type="ECO:0000313" key="6">
    <source>
        <dbReference type="Proteomes" id="UP001589738"/>
    </source>
</evidence>
<evidence type="ECO:0000259" key="4">
    <source>
        <dbReference type="PROSITE" id="PS50932"/>
    </source>
</evidence>
<dbReference type="EMBL" id="JBHLUU010000022">
    <property type="protein sequence ID" value="MFC0475121.1"/>
    <property type="molecule type" value="Genomic_DNA"/>
</dbReference>
<comment type="caution">
    <text evidence="5">The sequence shown here is derived from an EMBL/GenBank/DDBJ whole genome shotgun (WGS) entry which is preliminary data.</text>
</comment>
<dbReference type="RefSeq" id="WP_377057862.1">
    <property type="nucleotide sequence ID" value="NZ_JBHLUU010000022.1"/>
</dbReference>
<dbReference type="Pfam" id="PF00356">
    <property type="entry name" value="LacI"/>
    <property type="match status" value="1"/>
</dbReference>
<proteinExistence type="predicted"/>
<feature type="domain" description="HTH lacI-type" evidence="4">
    <location>
        <begin position="3"/>
        <end position="57"/>
    </location>
</feature>
<evidence type="ECO:0000256" key="1">
    <source>
        <dbReference type="ARBA" id="ARBA00023015"/>
    </source>
</evidence>